<keyword evidence="1" id="KW-0863">Zinc-finger</keyword>
<proteinExistence type="predicted"/>
<keyword evidence="1" id="KW-0862">Zinc</keyword>
<evidence type="ECO:0000256" key="1">
    <source>
        <dbReference type="PROSITE-ProRule" id="PRU00042"/>
    </source>
</evidence>
<dbReference type="InterPro" id="IPR036236">
    <property type="entry name" value="Znf_C2H2_sf"/>
</dbReference>
<dbReference type="PROSITE" id="PS00028">
    <property type="entry name" value="ZINC_FINGER_C2H2_1"/>
    <property type="match status" value="2"/>
</dbReference>
<sequence length="235" mass="26066">MSQQPNDCSFDDHLHHARWRTGVICAFLLRPPEDHLIQQATNDITRAHGQEFPLPLSPITLGPPSPAADPTAVLALDVPAAVPVATHPAEEPNRCCPPPGRCAGNFKYVLTDSSYYYRDKHLMLPLSGPHECIWSGRKLTILCTTCGKVFPRKSDFNRHYKNLHDKTLYHCPFPGCSSVFARRDNIIPHRRSAHGEIIEVRKAAPPGSRVRARARAAENNRDGAQNGNMDVAVAE</sequence>
<dbReference type="Proteomes" id="UP000277580">
    <property type="component" value="Unassembled WGS sequence"/>
</dbReference>
<dbReference type="SMART" id="SM00355">
    <property type="entry name" value="ZnF_C2H2"/>
    <property type="match status" value="2"/>
</dbReference>
<name>A0A3N4KD27_9PEZI</name>
<dbReference type="Gene3D" id="3.30.160.60">
    <property type="entry name" value="Classic Zinc Finger"/>
    <property type="match status" value="1"/>
</dbReference>
<evidence type="ECO:0000256" key="2">
    <source>
        <dbReference type="SAM" id="MobiDB-lite"/>
    </source>
</evidence>
<protein>
    <recommendedName>
        <fullName evidence="3">C2H2-type domain-containing protein</fullName>
    </recommendedName>
</protein>
<feature type="domain" description="C2H2-type" evidence="3">
    <location>
        <begin position="141"/>
        <end position="164"/>
    </location>
</feature>
<dbReference type="PROSITE" id="PS50157">
    <property type="entry name" value="ZINC_FINGER_C2H2_2"/>
    <property type="match status" value="2"/>
</dbReference>
<feature type="region of interest" description="Disordered" evidence="2">
    <location>
        <begin position="216"/>
        <end position="235"/>
    </location>
</feature>
<evidence type="ECO:0000313" key="5">
    <source>
        <dbReference type="Proteomes" id="UP000277580"/>
    </source>
</evidence>
<gene>
    <name evidence="4" type="ORF">P167DRAFT_549778</name>
</gene>
<dbReference type="Pfam" id="PF00096">
    <property type="entry name" value="zf-C2H2"/>
    <property type="match status" value="1"/>
</dbReference>
<dbReference type="SUPFAM" id="SSF57667">
    <property type="entry name" value="beta-beta-alpha zinc fingers"/>
    <property type="match status" value="1"/>
</dbReference>
<evidence type="ECO:0000313" key="4">
    <source>
        <dbReference type="EMBL" id="RPB07388.1"/>
    </source>
</evidence>
<organism evidence="4 5">
    <name type="scientific">Morchella conica CCBAS932</name>
    <dbReference type="NCBI Taxonomy" id="1392247"/>
    <lineage>
        <taxon>Eukaryota</taxon>
        <taxon>Fungi</taxon>
        <taxon>Dikarya</taxon>
        <taxon>Ascomycota</taxon>
        <taxon>Pezizomycotina</taxon>
        <taxon>Pezizomycetes</taxon>
        <taxon>Pezizales</taxon>
        <taxon>Morchellaceae</taxon>
        <taxon>Morchella</taxon>
    </lineage>
</organism>
<dbReference type="GO" id="GO:0008270">
    <property type="term" value="F:zinc ion binding"/>
    <property type="evidence" value="ECO:0007669"/>
    <property type="project" value="UniProtKB-KW"/>
</dbReference>
<feature type="domain" description="C2H2-type" evidence="3">
    <location>
        <begin position="169"/>
        <end position="194"/>
    </location>
</feature>
<reference evidence="4 5" key="1">
    <citation type="journal article" date="2018" name="Nat. Ecol. Evol.">
        <title>Pezizomycetes genomes reveal the molecular basis of ectomycorrhizal truffle lifestyle.</title>
        <authorList>
            <person name="Murat C."/>
            <person name="Payen T."/>
            <person name="Noel B."/>
            <person name="Kuo A."/>
            <person name="Morin E."/>
            <person name="Chen J."/>
            <person name="Kohler A."/>
            <person name="Krizsan K."/>
            <person name="Balestrini R."/>
            <person name="Da Silva C."/>
            <person name="Montanini B."/>
            <person name="Hainaut M."/>
            <person name="Levati E."/>
            <person name="Barry K.W."/>
            <person name="Belfiori B."/>
            <person name="Cichocki N."/>
            <person name="Clum A."/>
            <person name="Dockter R.B."/>
            <person name="Fauchery L."/>
            <person name="Guy J."/>
            <person name="Iotti M."/>
            <person name="Le Tacon F."/>
            <person name="Lindquist E.A."/>
            <person name="Lipzen A."/>
            <person name="Malagnac F."/>
            <person name="Mello A."/>
            <person name="Molinier V."/>
            <person name="Miyauchi S."/>
            <person name="Poulain J."/>
            <person name="Riccioni C."/>
            <person name="Rubini A."/>
            <person name="Sitrit Y."/>
            <person name="Splivallo R."/>
            <person name="Traeger S."/>
            <person name="Wang M."/>
            <person name="Zifcakova L."/>
            <person name="Wipf D."/>
            <person name="Zambonelli A."/>
            <person name="Paolocci F."/>
            <person name="Nowrousian M."/>
            <person name="Ottonello S."/>
            <person name="Baldrian P."/>
            <person name="Spatafora J.W."/>
            <person name="Henrissat B."/>
            <person name="Nagy L.G."/>
            <person name="Aury J.M."/>
            <person name="Wincker P."/>
            <person name="Grigoriev I.V."/>
            <person name="Bonfante P."/>
            <person name="Martin F.M."/>
        </authorList>
    </citation>
    <scope>NUCLEOTIDE SEQUENCE [LARGE SCALE GENOMIC DNA]</scope>
    <source>
        <strain evidence="4 5">CCBAS932</strain>
    </source>
</reference>
<dbReference type="EMBL" id="ML119184">
    <property type="protein sequence ID" value="RPB07388.1"/>
    <property type="molecule type" value="Genomic_DNA"/>
</dbReference>
<dbReference type="OrthoDB" id="2687452at2759"/>
<dbReference type="InterPro" id="IPR013087">
    <property type="entry name" value="Znf_C2H2_type"/>
</dbReference>
<accession>A0A3N4KD27</accession>
<evidence type="ECO:0000259" key="3">
    <source>
        <dbReference type="PROSITE" id="PS50157"/>
    </source>
</evidence>
<dbReference type="AlphaFoldDB" id="A0A3N4KD27"/>
<keyword evidence="1" id="KW-0479">Metal-binding</keyword>
<keyword evidence="5" id="KW-1185">Reference proteome</keyword>
<dbReference type="InParanoid" id="A0A3N4KD27"/>